<dbReference type="OrthoDB" id="9775208at2"/>
<dbReference type="Pfam" id="PF13477">
    <property type="entry name" value="Glyco_trans_4_2"/>
    <property type="match status" value="1"/>
</dbReference>
<sequence length="370" mass="41188">MKVTIIGALPSSLVNFRGELLKALKSKGASVTAMANGATEGERAGVLNYTDKYLDYPVARNGLNPAKDLLTLKKLYAYFNSEQPDVVLAYTIKPIIWGGLAARLSGVKGFYALVTGLGYAFQPAGFSKKILIFIVRTLYKVALKRAKVVIFQNPDNLDVFVKQGIVPRCKCRLVNGSGVDLEYFKKTPLSDKPTFLLIARLLGDKGIREYAQAAKRVKLLYPDAIFNLVGPEDPSPDGIKIEEVLKWHEEGIITYHGATKDVRPFISESNVFVLPSYHEGLPRTVLEAMAMGRPILTTDVPGCRETVANGHNGWKVEKANVQQLYEKLLWFIENVEQWETMGENSYQSAKDKFDVHKVNRDIVEIMGMAK</sequence>
<dbReference type="PANTHER" id="PTHR12526">
    <property type="entry name" value="GLYCOSYLTRANSFERASE"/>
    <property type="match status" value="1"/>
</dbReference>
<dbReference type="GO" id="GO:0016757">
    <property type="term" value="F:glycosyltransferase activity"/>
    <property type="evidence" value="ECO:0007669"/>
    <property type="project" value="InterPro"/>
</dbReference>
<dbReference type="Proteomes" id="UP000228621">
    <property type="component" value="Unassembled WGS sequence"/>
</dbReference>
<evidence type="ECO:0000313" key="4">
    <source>
        <dbReference type="Proteomes" id="UP000228621"/>
    </source>
</evidence>
<organism evidence="3 4">
    <name type="scientific">Pseudoalteromonas piscicida</name>
    <dbReference type="NCBI Taxonomy" id="43662"/>
    <lineage>
        <taxon>Bacteria</taxon>
        <taxon>Pseudomonadati</taxon>
        <taxon>Pseudomonadota</taxon>
        <taxon>Gammaproteobacteria</taxon>
        <taxon>Alteromonadales</taxon>
        <taxon>Pseudoalteromonadaceae</taxon>
        <taxon>Pseudoalteromonas</taxon>
    </lineage>
</organism>
<feature type="domain" description="Glycosyl transferase family 1" evidence="1">
    <location>
        <begin position="183"/>
        <end position="347"/>
    </location>
</feature>
<evidence type="ECO:0000259" key="1">
    <source>
        <dbReference type="Pfam" id="PF00534"/>
    </source>
</evidence>
<protein>
    <submittedName>
        <fullName evidence="3">Glycosyltransferase family 1 protein</fullName>
    </submittedName>
</protein>
<dbReference type="PANTHER" id="PTHR12526:SF638">
    <property type="entry name" value="SPORE COAT PROTEIN SA"/>
    <property type="match status" value="1"/>
</dbReference>
<dbReference type="RefSeq" id="WP_099640256.1">
    <property type="nucleotide sequence ID" value="NZ_NKHF01000004.1"/>
</dbReference>
<dbReference type="SUPFAM" id="SSF53756">
    <property type="entry name" value="UDP-Glycosyltransferase/glycogen phosphorylase"/>
    <property type="match status" value="1"/>
</dbReference>
<name>A0A2A5JVT7_PSEO7</name>
<feature type="domain" description="Glycosyltransferase subfamily 4-like N-terminal" evidence="2">
    <location>
        <begin position="21"/>
        <end position="153"/>
    </location>
</feature>
<gene>
    <name evidence="3" type="ORF">CEX98_00875</name>
</gene>
<proteinExistence type="predicted"/>
<reference evidence="4" key="1">
    <citation type="journal article" date="2019" name="Genome Announc.">
        <title>Draft Genome Sequence of Pseudoalteromonas piscicida Strain 36Y ROTHPW, an Hypersaline Seawater Isolate from the South Coast of Sonora, Mexico.</title>
        <authorList>
            <person name="Sanchez-Diaz R."/>
            <person name="Molina-Garza Z.J."/>
            <person name="Cruz-Suarez L.E."/>
            <person name="Selvin J."/>
            <person name="Kiran G.S."/>
            <person name="Ibarra-Gamez J.C."/>
            <person name="Gomez-Gil B."/>
            <person name="Galaviz-Silva L."/>
        </authorList>
    </citation>
    <scope>NUCLEOTIDE SEQUENCE [LARGE SCALE GENOMIC DNA]</scope>
    <source>
        <strain evidence="4">36Y_RITHPW</strain>
    </source>
</reference>
<dbReference type="AlphaFoldDB" id="A0A2A5JVT7"/>
<accession>A0A2A5JVT7</accession>
<dbReference type="Gene3D" id="3.40.50.2000">
    <property type="entry name" value="Glycogen Phosphorylase B"/>
    <property type="match status" value="2"/>
</dbReference>
<evidence type="ECO:0000313" key="3">
    <source>
        <dbReference type="EMBL" id="PCK33603.1"/>
    </source>
</evidence>
<keyword evidence="3" id="KW-0808">Transferase</keyword>
<evidence type="ECO:0000259" key="2">
    <source>
        <dbReference type="Pfam" id="PF13477"/>
    </source>
</evidence>
<dbReference type="Pfam" id="PF00534">
    <property type="entry name" value="Glycos_transf_1"/>
    <property type="match status" value="1"/>
</dbReference>
<dbReference type="CDD" id="cd03808">
    <property type="entry name" value="GT4_CapM-like"/>
    <property type="match status" value="1"/>
</dbReference>
<dbReference type="InterPro" id="IPR001296">
    <property type="entry name" value="Glyco_trans_1"/>
</dbReference>
<keyword evidence="4" id="KW-1185">Reference proteome</keyword>
<dbReference type="InterPro" id="IPR028098">
    <property type="entry name" value="Glyco_trans_4-like_N"/>
</dbReference>
<comment type="caution">
    <text evidence="3">The sequence shown here is derived from an EMBL/GenBank/DDBJ whole genome shotgun (WGS) entry which is preliminary data.</text>
</comment>
<dbReference type="EMBL" id="NKHF01000004">
    <property type="protein sequence ID" value="PCK33603.1"/>
    <property type="molecule type" value="Genomic_DNA"/>
</dbReference>
<dbReference type="GO" id="GO:1901135">
    <property type="term" value="P:carbohydrate derivative metabolic process"/>
    <property type="evidence" value="ECO:0007669"/>
    <property type="project" value="UniProtKB-ARBA"/>
</dbReference>